<organism evidence="2 3">
    <name type="scientific">Gordonia soli NBRC 108243</name>
    <dbReference type="NCBI Taxonomy" id="1223545"/>
    <lineage>
        <taxon>Bacteria</taxon>
        <taxon>Bacillati</taxon>
        <taxon>Actinomycetota</taxon>
        <taxon>Actinomycetes</taxon>
        <taxon>Mycobacteriales</taxon>
        <taxon>Gordoniaceae</taxon>
        <taxon>Gordonia</taxon>
    </lineage>
</organism>
<feature type="transmembrane region" description="Helical" evidence="1">
    <location>
        <begin position="154"/>
        <end position="178"/>
    </location>
</feature>
<dbReference type="eggNOG" id="COG2324">
    <property type="taxonomic scope" value="Bacteria"/>
</dbReference>
<protein>
    <recommendedName>
        <fullName evidence="4">Carotenoid biosynthesis protein</fullName>
    </recommendedName>
</protein>
<keyword evidence="3" id="KW-1185">Reference proteome</keyword>
<evidence type="ECO:0000256" key="1">
    <source>
        <dbReference type="SAM" id="Phobius"/>
    </source>
</evidence>
<feature type="transmembrane region" description="Helical" evidence="1">
    <location>
        <begin position="82"/>
        <end position="105"/>
    </location>
</feature>
<dbReference type="AlphaFoldDB" id="M0QHS5"/>
<dbReference type="InterPro" id="IPR007354">
    <property type="entry name" value="CruF-like"/>
</dbReference>
<proteinExistence type="predicted"/>
<feature type="transmembrane region" description="Helical" evidence="1">
    <location>
        <begin position="117"/>
        <end position="134"/>
    </location>
</feature>
<dbReference type="PANTHER" id="PTHR39419:SF1">
    <property type="entry name" value="SLL0814 PROTEIN"/>
    <property type="match status" value="1"/>
</dbReference>
<gene>
    <name evidence="2" type="ORF">GS4_05_01740</name>
</gene>
<feature type="transmembrane region" description="Helical" evidence="1">
    <location>
        <begin position="47"/>
        <end position="70"/>
    </location>
</feature>
<dbReference type="Proteomes" id="UP000011666">
    <property type="component" value="Unassembled WGS sequence"/>
</dbReference>
<name>M0QHS5_9ACTN</name>
<keyword evidence="1" id="KW-0472">Membrane</keyword>
<evidence type="ECO:0008006" key="4">
    <source>
        <dbReference type="Google" id="ProtNLM"/>
    </source>
</evidence>
<comment type="caution">
    <text evidence="2">The sequence shown here is derived from an EMBL/GenBank/DDBJ whole genome shotgun (WGS) entry which is preliminary data.</text>
</comment>
<keyword evidence="1" id="KW-1133">Transmembrane helix</keyword>
<keyword evidence="1" id="KW-0812">Transmembrane</keyword>
<accession>M0QHS5</accession>
<feature type="transmembrane region" description="Helical" evidence="1">
    <location>
        <begin position="20"/>
        <end position="40"/>
    </location>
</feature>
<dbReference type="PANTHER" id="PTHR39419">
    <property type="entry name" value="SLL0814 PROTEIN"/>
    <property type="match status" value="1"/>
</dbReference>
<dbReference type="EMBL" id="BANX01000005">
    <property type="protein sequence ID" value="GAC66962.1"/>
    <property type="molecule type" value="Genomic_DNA"/>
</dbReference>
<dbReference type="Pfam" id="PF04240">
    <property type="entry name" value="Caroten_synth"/>
    <property type="match status" value="1"/>
</dbReference>
<evidence type="ECO:0000313" key="2">
    <source>
        <dbReference type="EMBL" id="GAC66962.1"/>
    </source>
</evidence>
<reference evidence="2 3" key="1">
    <citation type="submission" date="2013-01" db="EMBL/GenBank/DDBJ databases">
        <title>Whole genome shotgun sequence of Gordonia soli NBRC 108243.</title>
        <authorList>
            <person name="Isaki-Nakamura S."/>
            <person name="Hosoyama A."/>
            <person name="Tsuchikane K."/>
            <person name="Ando Y."/>
            <person name="Baba S."/>
            <person name="Ohji S."/>
            <person name="Hamada M."/>
            <person name="Tamura T."/>
            <person name="Yamazoe A."/>
            <person name="Yamazaki S."/>
            <person name="Fujita N."/>
        </authorList>
    </citation>
    <scope>NUCLEOTIDE SEQUENCE [LARGE SCALE GENOMIC DNA]</scope>
    <source>
        <strain evidence="2 3">NBRC 108243</strain>
    </source>
</reference>
<sequence>MFLATVGVQIAFPLTGGGNLALTVASVSLLTAATLTHVIVTRGYLSASAVVVVVGGGGLVAEAVGIRTGFPFGTYDYTDGLGLTILGVPVLVSMAWIMMAWPALVVARRLAGSHGRLTTSIVGACALTAWDVFLDPQMVDQGNWEWRYPTPSLPGVSGIPLTNFAGWLVVSFVMMAILDRVIGGARAATTESRTGGDCLPIAIYLWTYFSSVLAHLAFFGRPPVALTGGILMGAIAIPLVVVLVRQVADARR</sequence>
<feature type="transmembrane region" description="Helical" evidence="1">
    <location>
        <begin position="198"/>
        <end position="218"/>
    </location>
</feature>
<evidence type="ECO:0000313" key="3">
    <source>
        <dbReference type="Proteomes" id="UP000011666"/>
    </source>
</evidence>
<feature type="transmembrane region" description="Helical" evidence="1">
    <location>
        <begin position="224"/>
        <end position="244"/>
    </location>
</feature>
<dbReference type="STRING" id="1223545.GS4_05_01740"/>